<organism evidence="1 2">
    <name type="scientific">Racocetra persica</name>
    <dbReference type="NCBI Taxonomy" id="160502"/>
    <lineage>
        <taxon>Eukaryota</taxon>
        <taxon>Fungi</taxon>
        <taxon>Fungi incertae sedis</taxon>
        <taxon>Mucoromycota</taxon>
        <taxon>Glomeromycotina</taxon>
        <taxon>Glomeromycetes</taxon>
        <taxon>Diversisporales</taxon>
        <taxon>Gigasporaceae</taxon>
        <taxon>Racocetra</taxon>
    </lineage>
</organism>
<evidence type="ECO:0000313" key="1">
    <source>
        <dbReference type="EMBL" id="CAG8825909.1"/>
    </source>
</evidence>
<dbReference type="EMBL" id="CAJVQC010091296">
    <property type="protein sequence ID" value="CAG8825909.1"/>
    <property type="molecule type" value="Genomic_DNA"/>
</dbReference>
<name>A0ACA9S564_9GLOM</name>
<evidence type="ECO:0000313" key="2">
    <source>
        <dbReference type="Proteomes" id="UP000789920"/>
    </source>
</evidence>
<gene>
    <name evidence="1" type="ORF">RPERSI_LOCUS26607</name>
</gene>
<comment type="caution">
    <text evidence="1">The sequence shown here is derived from an EMBL/GenBank/DDBJ whole genome shotgun (WGS) entry which is preliminary data.</text>
</comment>
<proteinExistence type="predicted"/>
<protein>
    <submittedName>
        <fullName evidence="1">10418_t:CDS:1</fullName>
    </submittedName>
</protein>
<accession>A0ACA9S564</accession>
<keyword evidence="2" id="KW-1185">Reference proteome</keyword>
<dbReference type="Proteomes" id="UP000789920">
    <property type="component" value="Unassembled WGS sequence"/>
</dbReference>
<feature type="non-terminal residue" evidence="1">
    <location>
        <position position="259"/>
    </location>
</feature>
<reference evidence="1" key="1">
    <citation type="submission" date="2021-06" db="EMBL/GenBank/DDBJ databases">
        <authorList>
            <person name="Kallberg Y."/>
            <person name="Tangrot J."/>
            <person name="Rosling A."/>
        </authorList>
    </citation>
    <scope>NUCLEOTIDE SEQUENCE</scope>
    <source>
        <strain evidence="1">MA461A</strain>
    </source>
</reference>
<sequence>MALLKKRTRKTPPATKPVKKVSSPPSSNHFTQKELKQAYDMVVNDLFDCFQQMEVGQSVKLGPLGVFKKTARQYDITDDEGQRHKGSYYHFGFKMFKSSNTLGQQPGNKFGLESSEKNEQAELVERIIQKYFTKENLLILSGALAFILLRADFQKEWLLPVISLVCLLLFFYKEDVKELPLLEYLPLVGAFSSGFVAQALSLLPSLLEPVLGQKLPPVLTGGEVAELRNALQDFGNKLQKVLEQQDTIGDTLLQMKNDI</sequence>